<feature type="domain" description="PTS EIIB type-2" evidence="2">
    <location>
        <begin position="2"/>
        <end position="94"/>
    </location>
</feature>
<dbReference type="Proteomes" id="UP000199006">
    <property type="component" value="Unassembled WGS sequence"/>
</dbReference>
<dbReference type="STRING" id="29563.SAMN02983006_01072"/>
<dbReference type="PROSITE" id="PS51099">
    <property type="entry name" value="PTS_EIIB_TYPE_2"/>
    <property type="match status" value="1"/>
</dbReference>
<dbReference type="EMBL" id="FOTI01000011">
    <property type="protein sequence ID" value="SFL41043.1"/>
    <property type="molecule type" value="Genomic_DNA"/>
</dbReference>
<name>A0A1I4HH65_9FIRM</name>
<dbReference type="InterPro" id="IPR036095">
    <property type="entry name" value="PTS_EIIB-like_sf"/>
</dbReference>
<keyword evidence="4" id="KW-1185">Reference proteome</keyword>
<organism evidence="3 4">
    <name type="scientific">Halanaerobium salsuginis</name>
    <dbReference type="NCBI Taxonomy" id="29563"/>
    <lineage>
        <taxon>Bacteria</taxon>
        <taxon>Bacillati</taxon>
        <taxon>Bacillota</taxon>
        <taxon>Clostridia</taxon>
        <taxon>Halanaerobiales</taxon>
        <taxon>Halanaerobiaceae</taxon>
        <taxon>Halanaerobium</taxon>
    </lineage>
</organism>
<dbReference type="AlphaFoldDB" id="A0A1I4HH65"/>
<protein>
    <submittedName>
        <fullName evidence="3">PTS system, galactitol-specific IIB component</fullName>
    </submittedName>
</protein>
<dbReference type="Pfam" id="PF02302">
    <property type="entry name" value="PTS_IIB"/>
    <property type="match status" value="1"/>
</dbReference>
<dbReference type="GO" id="GO:0009401">
    <property type="term" value="P:phosphoenolpyruvate-dependent sugar phosphotransferase system"/>
    <property type="evidence" value="ECO:0007669"/>
    <property type="project" value="InterPro"/>
</dbReference>
<dbReference type="RefSeq" id="WP_089860756.1">
    <property type="nucleotide sequence ID" value="NZ_FOTI01000011.1"/>
</dbReference>
<evidence type="ECO:0000313" key="4">
    <source>
        <dbReference type="Proteomes" id="UP000199006"/>
    </source>
</evidence>
<dbReference type="InterPro" id="IPR013011">
    <property type="entry name" value="PTS_EIIB_2"/>
</dbReference>
<dbReference type="Gene3D" id="3.40.50.2300">
    <property type="match status" value="1"/>
</dbReference>
<dbReference type="InterPro" id="IPR003501">
    <property type="entry name" value="PTS_EIIB_2/3"/>
</dbReference>
<accession>A0A1I4HH65</accession>
<proteinExistence type="predicted"/>
<evidence type="ECO:0000313" key="3">
    <source>
        <dbReference type="EMBL" id="SFL41043.1"/>
    </source>
</evidence>
<keyword evidence="1" id="KW-0808">Transferase</keyword>
<evidence type="ECO:0000259" key="2">
    <source>
        <dbReference type="PROSITE" id="PS51099"/>
    </source>
</evidence>
<evidence type="ECO:0000256" key="1">
    <source>
        <dbReference type="ARBA" id="ARBA00022679"/>
    </source>
</evidence>
<sequence length="94" mass="10028">MKRILMACGAGVCTSTAARTKVEELLNSNGYSGQYKVEQCKIAEVPSKSADFDFVIATTMKPSGVKCPFVSGVSFLTGVGVDKTQKEILDLMEA</sequence>
<dbReference type="CDD" id="cd05566">
    <property type="entry name" value="PTS_IIB_galactitol"/>
    <property type="match status" value="1"/>
</dbReference>
<dbReference type="SUPFAM" id="SSF52794">
    <property type="entry name" value="PTS system IIB component-like"/>
    <property type="match status" value="1"/>
</dbReference>
<dbReference type="GO" id="GO:0008982">
    <property type="term" value="F:protein-N(PI)-phosphohistidine-sugar phosphotransferase activity"/>
    <property type="evidence" value="ECO:0007669"/>
    <property type="project" value="InterPro"/>
</dbReference>
<reference evidence="3 4" key="1">
    <citation type="submission" date="2016-10" db="EMBL/GenBank/DDBJ databases">
        <authorList>
            <person name="de Groot N.N."/>
        </authorList>
    </citation>
    <scope>NUCLEOTIDE SEQUENCE [LARGE SCALE GENOMIC DNA]</scope>
    <source>
        <strain evidence="3 4">ATCC 51327</strain>
    </source>
</reference>
<gene>
    <name evidence="3" type="ORF">SAMN02983006_01072</name>
</gene>
<dbReference type="OrthoDB" id="6505030at2"/>